<organism evidence="14 15">
    <name type="scientific">Geobacillus proteiniphilus</name>
    <dbReference type="NCBI Taxonomy" id="860353"/>
    <lineage>
        <taxon>Bacteria</taxon>
        <taxon>Bacillati</taxon>
        <taxon>Bacillota</taxon>
        <taxon>Bacilli</taxon>
        <taxon>Bacillales</taxon>
        <taxon>Anoxybacillaceae</taxon>
        <taxon>Geobacillus</taxon>
    </lineage>
</organism>
<evidence type="ECO:0000313" key="14">
    <source>
        <dbReference type="EMBL" id="OKO97080.1"/>
    </source>
</evidence>
<dbReference type="InterPro" id="IPR006195">
    <property type="entry name" value="aa-tRNA-synth_II"/>
</dbReference>
<dbReference type="GO" id="GO:0016740">
    <property type="term" value="F:transferase activity"/>
    <property type="evidence" value="ECO:0007669"/>
    <property type="project" value="UniProtKB-ARBA"/>
</dbReference>
<protein>
    <recommendedName>
        <fullName evidence="11">Histidine--tRNA ligase</fullName>
        <ecNumber evidence="11">6.1.1.21</ecNumber>
    </recommendedName>
    <alternativeName>
        <fullName evidence="11">Histidyl-tRNA synthetase</fullName>
        <shortName evidence="11">HisRS</shortName>
    </alternativeName>
</protein>
<reference evidence="14 15" key="1">
    <citation type="submission" date="2016-11" db="EMBL/GenBank/DDBJ databases">
        <authorList>
            <person name="Kadnikov V."/>
            <person name="Nazina T."/>
        </authorList>
    </citation>
    <scope>NUCLEOTIDE SEQUENCE [LARGE SCALE GENOMIC DNA]</scope>
    <source>
        <strain evidence="14 15">1017</strain>
    </source>
</reference>
<dbReference type="AlphaFoldDB" id="A0A1Q5TA41"/>
<dbReference type="InterPro" id="IPR041715">
    <property type="entry name" value="HisRS-like_core"/>
</dbReference>
<keyword evidence="5 11" id="KW-0436">Ligase</keyword>
<feature type="domain" description="Aminoacyl-transfer RNA synthetases class-II family profile" evidence="13">
    <location>
        <begin position="50"/>
        <end position="347"/>
    </location>
</feature>
<comment type="catalytic activity">
    <reaction evidence="10 11">
        <text>tRNA(His) + L-histidine + ATP = L-histidyl-tRNA(His) + AMP + diphosphate + H(+)</text>
        <dbReference type="Rhea" id="RHEA:17313"/>
        <dbReference type="Rhea" id="RHEA-COMP:9665"/>
        <dbReference type="Rhea" id="RHEA-COMP:9689"/>
        <dbReference type="ChEBI" id="CHEBI:15378"/>
        <dbReference type="ChEBI" id="CHEBI:30616"/>
        <dbReference type="ChEBI" id="CHEBI:33019"/>
        <dbReference type="ChEBI" id="CHEBI:57595"/>
        <dbReference type="ChEBI" id="CHEBI:78442"/>
        <dbReference type="ChEBI" id="CHEBI:78527"/>
        <dbReference type="ChEBI" id="CHEBI:456215"/>
        <dbReference type="EC" id="6.1.1.21"/>
    </reaction>
</comment>
<dbReference type="PANTHER" id="PTHR43707:SF1">
    <property type="entry name" value="HISTIDINE--TRNA LIGASE, MITOCHONDRIAL-RELATED"/>
    <property type="match status" value="1"/>
</dbReference>
<dbReference type="InterPro" id="IPR015807">
    <property type="entry name" value="His-tRNA-ligase"/>
</dbReference>
<dbReference type="FunFam" id="3.30.930.10:FF:000005">
    <property type="entry name" value="Histidine--tRNA ligase"/>
    <property type="match status" value="1"/>
</dbReference>
<feature type="binding site" evidence="12">
    <location>
        <position position="149"/>
    </location>
    <ligand>
        <name>L-histidine</name>
        <dbReference type="ChEBI" id="CHEBI:57595"/>
    </ligand>
</feature>
<feature type="binding site" evidence="12">
    <location>
        <position position="153"/>
    </location>
    <ligand>
        <name>L-histidine</name>
        <dbReference type="ChEBI" id="CHEBI:57595"/>
    </ligand>
</feature>
<evidence type="ECO:0000256" key="6">
    <source>
        <dbReference type="ARBA" id="ARBA00022741"/>
    </source>
</evidence>
<dbReference type="EC" id="6.1.1.21" evidence="11"/>
<dbReference type="GO" id="GO:0140096">
    <property type="term" value="F:catalytic activity, acting on a protein"/>
    <property type="evidence" value="ECO:0007669"/>
    <property type="project" value="UniProtKB-ARBA"/>
</dbReference>
<comment type="subunit">
    <text evidence="3 11">Homodimer.</text>
</comment>
<dbReference type="PIRSF" id="PIRSF001549">
    <property type="entry name" value="His-tRNA_synth"/>
    <property type="match status" value="1"/>
</dbReference>
<dbReference type="Gene3D" id="3.30.930.10">
    <property type="entry name" value="Bira Bifunctional Protein, Domain 2"/>
    <property type="match status" value="1"/>
</dbReference>
<evidence type="ECO:0000256" key="11">
    <source>
        <dbReference type="HAMAP-Rule" id="MF_00127"/>
    </source>
</evidence>
<dbReference type="Pfam" id="PF13393">
    <property type="entry name" value="tRNA-synt_His"/>
    <property type="match status" value="1"/>
</dbReference>
<comment type="similarity">
    <text evidence="2 11">Belongs to the class-II aminoacyl-tRNA synthetase family.</text>
</comment>
<accession>A0A1Q5TA41</accession>
<dbReference type="InterPro" id="IPR045864">
    <property type="entry name" value="aa-tRNA-synth_II/BPL/LPL"/>
</dbReference>
<evidence type="ECO:0000256" key="1">
    <source>
        <dbReference type="ARBA" id="ARBA00004496"/>
    </source>
</evidence>
<dbReference type="Pfam" id="PF03129">
    <property type="entry name" value="HGTP_anticodon"/>
    <property type="match status" value="1"/>
</dbReference>
<dbReference type="CDD" id="cd00773">
    <property type="entry name" value="HisRS-like_core"/>
    <property type="match status" value="1"/>
</dbReference>
<dbReference type="PANTHER" id="PTHR43707">
    <property type="entry name" value="HISTIDYL-TRNA SYNTHETASE"/>
    <property type="match status" value="1"/>
</dbReference>
<dbReference type="CDD" id="cd00859">
    <property type="entry name" value="HisRS_anticodon"/>
    <property type="match status" value="1"/>
</dbReference>
<feature type="binding site" evidence="12">
    <location>
        <begin position="284"/>
        <end position="285"/>
    </location>
    <ligand>
        <name>L-histidine</name>
        <dbReference type="ChEBI" id="CHEBI:57595"/>
    </ligand>
</feature>
<dbReference type="InterPro" id="IPR004516">
    <property type="entry name" value="HisRS/HisZ"/>
</dbReference>
<feature type="binding site" evidence="12">
    <location>
        <position position="280"/>
    </location>
    <ligand>
        <name>L-histidine</name>
        <dbReference type="ChEBI" id="CHEBI:57595"/>
    </ligand>
</feature>
<sequence length="448" mass="50328">MTLSSLSITGTRAFYFGQRRMSMAFQIPRGTQDVLPGDSEKWQYVEHIARSLCSRYGYQEIRTPIFEHTELFLRGVGDTTDIVQKEMYTFEDKGGRALTLRPEGTAPVVRAFVEHKLYGSPNQPLKLYYSGPMFRYERPEAGRFRQFVQFGVEALGSSDPAIDAEVMALAMHIYEALGLKRIRLVINSLGDLDSRRAHREALVRHFSNRIHELCPDCQTRLHMNPLRILDCKKDRDHELMATAPSILDYLNDESRAYFEKVKQYLTALGIPFVIDARLVRGLDYYNHTTFEIMSEAEGFGAAATLCGGGRYNGLVQEIGGPETPGIGFALSIERLLAALDAEGVELPVEKGLDCYVVAVGERAKDEAVRLVYALRRSGLRVDQDYLDRKLKAQLKAADRLGASFVAIIGDEELEKQAAAVKHMASGEQTNVPLSELPHFLLERIGKEE</sequence>
<dbReference type="GO" id="GO:0004821">
    <property type="term" value="F:histidine-tRNA ligase activity"/>
    <property type="evidence" value="ECO:0007669"/>
    <property type="project" value="UniProtKB-UniRule"/>
</dbReference>
<evidence type="ECO:0000256" key="9">
    <source>
        <dbReference type="ARBA" id="ARBA00023146"/>
    </source>
</evidence>
<feature type="binding site" evidence="12">
    <location>
        <begin position="103"/>
        <end position="105"/>
    </location>
    <ligand>
        <name>L-histidine</name>
        <dbReference type="ChEBI" id="CHEBI:57595"/>
    </ligand>
</feature>
<keyword evidence="4 11" id="KW-0963">Cytoplasm</keyword>
<evidence type="ECO:0000256" key="7">
    <source>
        <dbReference type="ARBA" id="ARBA00022840"/>
    </source>
</evidence>
<evidence type="ECO:0000256" key="2">
    <source>
        <dbReference type="ARBA" id="ARBA00008226"/>
    </source>
</evidence>
<keyword evidence="6 11" id="KW-0547">Nucleotide-binding</keyword>
<dbReference type="PROSITE" id="PS50862">
    <property type="entry name" value="AA_TRNA_LIGASE_II"/>
    <property type="match status" value="1"/>
</dbReference>
<evidence type="ECO:0000259" key="13">
    <source>
        <dbReference type="PROSITE" id="PS50862"/>
    </source>
</evidence>
<evidence type="ECO:0000256" key="3">
    <source>
        <dbReference type="ARBA" id="ARBA00011738"/>
    </source>
</evidence>
<dbReference type="GO" id="GO:0006427">
    <property type="term" value="P:histidyl-tRNA aminoacylation"/>
    <property type="evidence" value="ECO:0007669"/>
    <property type="project" value="UniProtKB-UniRule"/>
</dbReference>
<name>A0A1Q5TA41_9BACL</name>
<dbReference type="InterPro" id="IPR033656">
    <property type="entry name" value="HisRS_anticodon"/>
</dbReference>
<dbReference type="GO" id="GO:0005737">
    <property type="term" value="C:cytoplasm"/>
    <property type="evidence" value="ECO:0007669"/>
    <property type="project" value="UniProtKB-SubCell"/>
</dbReference>
<evidence type="ECO:0000313" key="15">
    <source>
        <dbReference type="Proteomes" id="UP000186030"/>
    </source>
</evidence>
<comment type="subcellular location">
    <subcellularLocation>
        <location evidence="1 11">Cytoplasm</location>
    </subcellularLocation>
</comment>
<evidence type="ECO:0000256" key="12">
    <source>
        <dbReference type="PIRSR" id="PIRSR001549-1"/>
    </source>
</evidence>
<keyword evidence="7 11" id="KW-0067">ATP-binding</keyword>
<dbReference type="SUPFAM" id="SSF55681">
    <property type="entry name" value="Class II aaRS and biotin synthetases"/>
    <property type="match status" value="1"/>
</dbReference>
<gene>
    <name evidence="11" type="primary">hisS</name>
    <name evidence="14" type="ORF">BRO54_0093</name>
</gene>
<feature type="binding site" evidence="12">
    <location>
        <position position="135"/>
    </location>
    <ligand>
        <name>L-histidine</name>
        <dbReference type="ChEBI" id="CHEBI:57595"/>
    </ligand>
</feature>
<dbReference type="Proteomes" id="UP000186030">
    <property type="component" value="Unassembled WGS sequence"/>
</dbReference>
<dbReference type="NCBIfam" id="TIGR00442">
    <property type="entry name" value="hisS"/>
    <property type="match status" value="1"/>
</dbReference>
<proteinExistence type="inferred from homology"/>
<evidence type="ECO:0000256" key="8">
    <source>
        <dbReference type="ARBA" id="ARBA00022917"/>
    </source>
</evidence>
<dbReference type="GO" id="GO:0005524">
    <property type="term" value="F:ATP binding"/>
    <property type="evidence" value="ECO:0007669"/>
    <property type="project" value="UniProtKB-UniRule"/>
</dbReference>
<dbReference type="InterPro" id="IPR036621">
    <property type="entry name" value="Anticodon-bd_dom_sf"/>
</dbReference>
<dbReference type="InterPro" id="IPR004154">
    <property type="entry name" value="Anticodon-bd"/>
</dbReference>
<keyword evidence="9 11" id="KW-0030">Aminoacyl-tRNA synthetase</keyword>
<dbReference type="Gene3D" id="3.40.50.800">
    <property type="entry name" value="Anticodon-binding domain"/>
    <property type="match status" value="1"/>
</dbReference>
<dbReference type="HAMAP" id="MF_00127">
    <property type="entry name" value="His_tRNA_synth"/>
    <property type="match status" value="1"/>
</dbReference>
<evidence type="ECO:0000256" key="10">
    <source>
        <dbReference type="ARBA" id="ARBA00047639"/>
    </source>
</evidence>
<dbReference type="EMBL" id="MQMG01000001">
    <property type="protein sequence ID" value="OKO97080.1"/>
    <property type="molecule type" value="Genomic_DNA"/>
</dbReference>
<evidence type="ECO:0000256" key="4">
    <source>
        <dbReference type="ARBA" id="ARBA00022490"/>
    </source>
</evidence>
<dbReference type="SUPFAM" id="SSF52954">
    <property type="entry name" value="Class II aaRS ABD-related"/>
    <property type="match status" value="1"/>
</dbReference>
<reference evidence="15" key="2">
    <citation type="submission" date="2017-01" db="EMBL/GenBank/DDBJ databases">
        <title>Genome sequencing and annotation of Geobacillus sp. 1017, a Hydrocarbon-Oxidizing Thermophilic Bacterium Isolated from a Heavy Oil Reservoir (China).</title>
        <authorList>
            <person name="Kadnikov V.V."/>
            <person name="Mardanov A.V."/>
            <person name="Poltaraus A.B."/>
            <person name="Sokolova D.S."/>
            <person name="Semenova E.M."/>
            <person name="Ravin N.V."/>
            <person name="Tourova T.P."/>
            <person name="Nazina T.N."/>
        </authorList>
    </citation>
    <scope>NUCLEOTIDE SEQUENCE [LARGE SCALE GENOMIC DNA]</scope>
    <source>
        <strain evidence="15">1017</strain>
    </source>
</reference>
<evidence type="ECO:0000256" key="5">
    <source>
        <dbReference type="ARBA" id="ARBA00022598"/>
    </source>
</evidence>
<comment type="caution">
    <text evidence="14">The sequence shown here is derived from an EMBL/GenBank/DDBJ whole genome shotgun (WGS) entry which is preliminary data.</text>
</comment>
<keyword evidence="8 11" id="KW-0648">Protein biosynthesis</keyword>